<dbReference type="Pfam" id="PF21814">
    <property type="entry name" value="DUF6883"/>
    <property type="match status" value="1"/>
</dbReference>
<gene>
    <name evidence="2" type="ORF">HJG54_07140</name>
</gene>
<protein>
    <recommendedName>
        <fullName evidence="1">DUF6883 domain-containing protein</fullName>
    </recommendedName>
</protein>
<sequence>MQLTCLDFPLEKAIYLFTYAAEPGRGGDKQRFWREVMGFESPAAIRGAILAELTVDALSLQGQNEYGYRFQAVVSITGPSGLSWRVRTGWLVRHGETIARFITAIPERLGRQA</sequence>
<evidence type="ECO:0000259" key="1">
    <source>
        <dbReference type="Pfam" id="PF21814"/>
    </source>
</evidence>
<evidence type="ECO:0000313" key="2">
    <source>
        <dbReference type="EMBL" id="WNZ26478.1"/>
    </source>
</evidence>
<organism evidence="2">
    <name type="scientific">Leptolyngbya sp. NK1-12</name>
    <dbReference type="NCBI Taxonomy" id="2547451"/>
    <lineage>
        <taxon>Bacteria</taxon>
        <taxon>Bacillati</taxon>
        <taxon>Cyanobacteriota</taxon>
        <taxon>Cyanophyceae</taxon>
        <taxon>Leptolyngbyales</taxon>
        <taxon>Leptolyngbyaceae</taxon>
        <taxon>Leptolyngbya group</taxon>
        <taxon>Leptolyngbya</taxon>
    </lineage>
</organism>
<proteinExistence type="predicted"/>
<name>A0AA97AS54_9CYAN</name>
<dbReference type="EMBL" id="CP053586">
    <property type="protein sequence ID" value="WNZ26478.1"/>
    <property type="molecule type" value="Genomic_DNA"/>
</dbReference>
<feature type="domain" description="DUF6883" evidence="1">
    <location>
        <begin position="24"/>
        <end position="106"/>
    </location>
</feature>
<dbReference type="InterPro" id="IPR049250">
    <property type="entry name" value="DUF6883"/>
</dbReference>
<accession>A0AA97AS54</accession>
<reference evidence="2" key="1">
    <citation type="submission" date="2020-05" db="EMBL/GenBank/DDBJ databases">
        <authorList>
            <person name="Zhu T."/>
            <person name="Keshari N."/>
            <person name="Lu X."/>
        </authorList>
    </citation>
    <scope>NUCLEOTIDE SEQUENCE</scope>
    <source>
        <strain evidence="2">NK1-12</strain>
    </source>
</reference>
<dbReference type="AlphaFoldDB" id="A0AA97AS54"/>